<evidence type="ECO:0000256" key="6">
    <source>
        <dbReference type="SAM" id="SignalP"/>
    </source>
</evidence>
<keyword evidence="4 6" id="KW-0732">Signal</keyword>
<dbReference type="PANTHER" id="PTHR31265">
    <property type="entry name" value="OS02G0527500 PROTEIN-RELATED"/>
    <property type="match status" value="1"/>
</dbReference>
<dbReference type="GO" id="GO:0005576">
    <property type="term" value="C:extracellular region"/>
    <property type="evidence" value="ECO:0007669"/>
    <property type="project" value="UniProtKB-SubCell"/>
</dbReference>
<proteinExistence type="predicted"/>
<feature type="domain" description="DUF642" evidence="7">
    <location>
        <begin position="20"/>
        <end position="184"/>
    </location>
</feature>
<keyword evidence="5" id="KW-0325">Glycoprotein</keyword>
<evidence type="ECO:0000256" key="3">
    <source>
        <dbReference type="ARBA" id="ARBA00022525"/>
    </source>
</evidence>
<evidence type="ECO:0000313" key="9">
    <source>
        <dbReference type="Proteomes" id="UP001370490"/>
    </source>
</evidence>
<dbReference type="Proteomes" id="UP001370490">
    <property type="component" value="Unassembled WGS sequence"/>
</dbReference>
<comment type="caution">
    <text evidence="8">The sequence shown here is derived from an EMBL/GenBank/DDBJ whole genome shotgun (WGS) entry which is preliminary data.</text>
</comment>
<evidence type="ECO:0000256" key="1">
    <source>
        <dbReference type="ARBA" id="ARBA00004196"/>
    </source>
</evidence>
<organism evidence="8 9">
    <name type="scientific">Dillenia turbinata</name>
    <dbReference type="NCBI Taxonomy" id="194707"/>
    <lineage>
        <taxon>Eukaryota</taxon>
        <taxon>Viridiplantae</taxon>
        <taxon>Streptophyta</taxon>
        <taxon>Embryophyta</taxon>
        <taxon>Tracheophyta</taxon>
        <taxon>Spermatophyta</taxon>
        <taxon>Magnoliopsida</taxon>
        <taxon>eudicotyledons</taxon>
        <taxon>Gunneridae</taxon>
        <taxon>Pentapetalae</taxon>
        <taxon>Dilleniales</taxon>
        <taxon>Dilleniaceae</taxon>
        <taxon>Dillenia</taxon>
    </lineage>
</organism>
<feature type="signal peptide" evidence="6">
    <location>
        <begin position="1"/>
        <end position="19"/>
    </location>
</feature>
<keyword evidence="3" id="KW-0964">Secreted</keyword>
<gene>
    <name evidence="8" type="ORF">RJ641_002627</name>
</gene>
<sequence>MAPTALLLLLPFFLAISFADLLQNSDFETPPTNITANSITPFVLLTEANTIPGWSFNGSVRYITSGPGISLPSNGHGIQLGQDGKINQTFRADKAVMHYILTFTLAPGSTNCSNHSKTAVNVSADGRSKLFLLEGLYGKETWESHAYFLGQWGYEKKPFNLEIQSASTDNSSNLCWPVVDTFLIATRDVPKFYDGNLLSNGGFEVGPAFVKNSSEGVLLDEEPDTYESELQQWSIIGTVKYIDSKHYFVPEGKAAIELVSGAPSGILTVPGLSRGYTYNLEFMMGDANDLCVGDFIVYVQVGTAIWNFTIKSNGTGSAQKQFLTFQAESTLTPISFMSFNQSQTSDNVYCGPVLDNIILNFSSSNLLSNGGFVVEPAFGKNSLEGSLLDEEPDTYESVLQQRSIIGTVKYIDSKNYFVPEGKAAIQLVSGAPSGIVAVPGLLKGYIYNLEFMMGDANDSCVGDFIVYVQVGIVIRNFTIRSNGTGSAQKQFLTFQAESTLSPISFMSFNRSQTSDH</sequence>
<reference evidence="8 9" key="1">
    <citation type="submission" date="2023-12" db="EMBL/GenBank/DDBJ databases">
        <title>A high-quality genome assembly for Dillenia turbinata (Dilleniales).</title>
        <authorList>
            <person name="Chanderbali A."/>
        </authorList>
    </citation>
    <scope>NUCLEOTIDE SEQUENCE [LARGE SCALE GENOMIC DNA]</scope>
    <source>
        <strain evidence="8">LSX21</strain>
        <tissue evidence="8">Leaf</tissue>
    </source>
</reference>
<evidence type="ECO:0000256" key="2">
    <source>
        <dbReference type="ARBA" id="ARBA00004613"/>
    </source>
</evidence>
<dbReference type="PANTHER" id="PTHR31265:SF28">
    <property type="entry name" value="EMB|CAB87702.1"/>
    <property type="match status" value="1"/>
</dbReference>
<feature type="chain" id="PRO_5043028113" description="DUF642 domain-containing protein" evidence="6">
    <location>
        <begin position="20"/>
        <end position="516"/>
    </location>
</feature>
<feature type="non-terminal residue" evidence="8">
    <location>
        <position position="516"/>
    </location>
</feature>
<evidence type="ECO:0000259" key="7">
    <source>
        <dbReference type="Pfam" id="PF04862"/>
    </source>
</evidence>
<dbReference type="Pfam" id="PF04862">
    <property type="entry name" value="DUF642"/>
    <property type="match status" value="2"/>
</dbReference>
<dbReference type="InterPro" id="IPR052437">
    <property type="entry name" value="Pectin_Meth_Modulator"/>
</dbReference>
<evidence type="ECO:0000256" key="4">
    <source>
        <dbReference type="ARBA" id="ARBA00022729"/>
    </source>
</evidence>
<protein>
    <recommendedName>
        <fullName evidence="7">DUF642 domain-containing protein</fullName>
    </recommendedName>
</protein>
<dbReference type="EMBL" id="JBAMMX010000011">
    <property type="protein sequence ID" value="KAK6930834.1"/>
    <property type="molecule type" value="Genomic_DNA"/>
</dbReference>
<dbReference type="InterPro" id="IPR006946">
    <property type="entry name" value="DGR2-like_dom"/>
</dbReference>
<dbReference type="AlphaFoldDB" id="A0AAN8VCB6"/>
<evidence type="ECO:0000313" key="8">
    <source>
        <dbReference type="EMBL" id="KAK6930834.1"/>
    </source>
</evidence>
<name>A0AAN8VCB6_9MAGN</name>
<evidence type="ECO:0000256" key="5">
    <source>
        <dbReference type="ARBA" id="ARBA00023180"/>
    </source>
</evidence>
<accession>A0AAN8VCB6</accession>
<keyword evidence="9" id="KW-1185">Reference proteome</keyword>
<feature type="domain" description="DUF642" evidence="7">
    <location>
        <begin position="196"/>
        <end position="359"/>
    </location>
</feature>
<comment type="subcellular location">
    <subcellularLocation>
        <location evidence="1">Cell envelope</location>
    </subcellularLocation>
    <subcellularLocation>
        <location evidence="2">Secreted</location>
    </subcellularLocation>
</comment>